<proteinExistence type="predicted"/>
<organism evidence="1 2">
    <name type="scientific">Nostoc paludosum FACHB-159</name>
    <dbReference type="NCBI Taxonomy" id="2692908"/>
    <lineage>
        <taxon>Bacteria</taxon>
        <taxon>Bacillati</taxon>
        <taxon>Cyanobacteriota</taxon>
        <taxon>Cyanophyceae</taxon>
        <taxon>Nostocales</taxon>
        <taxon>Nostocaceae</taxon>
        <taxon>Nostoc</taxon>
    </lineage>
</organism>
<protein>
    <submittedName>
        <fullName evidence="1">Uncharacterized protein</fullName>
    </submittedName>
</protein>
<accession>A0ABR8KGI7</accession>
<comment type="caution">
    <text evidence="1">The sequence shown here is derived from an EMBL/GenBank/DDBJ whole genome shotgun (WGS) entry which is preliminary data.</text>
</comment>
<evidence type="ECO:0000313" key="1">
    <source>
        <dbReference type="EMBL" id="MBD2737966.1"/>
    </source>
</evidence>
<dbReference type="RefSeq" id="WP_190958529.1">
    <property type="nucleotide sequence ID" value="NZ_JACJTU010000040.1"/>
</dbReference>
<keyword evidence="2" id="KW-1185">Reference proteome</keyword>
<reference evidence="1 2" key="1">
    <citation type="journal article" date="2020" name="ISME J.">
        <title>Comparative genomics reveals insights into cyanobacterial evolution and habitat adaptation.</title>
        <authorList>
            <person name="Chen M.Y."/>
            <person name="Teng W.K."/>
            <person name="Zhao L."/>
            <person name="Hu C.X."/>
            <person name="Zhou Y.K."/>
            <person name="Han B.P."/>
            <person name="Song L.R."/>
            <person name="Shu W.S."/>
        </authorList>
    </citation>
    <scope>NUCLEOTIDE SEQUENCE [LARGE SCALE GENOMIC DNA]</scope>
    <source>
        <strain evidence="1 2">FACHB-159</strain>
    </source>
</reference>
<evidence type="ECO:0000313" key="2">
    <source>
        <dbReference type="Proteomes" id="UP000637383"/>
    </source>
</evidence>
<name>A0ABR8KGI7_9NOSO</name>
<gene>
    <name evidence="1" type="ORF">H6H03_29450</name>
</gene>
<dbReference type="Proteomes" id="UP000637383">
    <property type="component" value="Unassembled WGS sequence"/>
</dbReference>
<dbReference type="EMBL" id="JACJTU010000040">
    <property type="protein sequence ID" value="MBD2737966.1"/>
    <property type="molecule type" value="Genomic_DNA"/>
</dbReference>
<sequence>MHYKQLFELRIIHEYYRDRVCSDFSLEPTSQCQKILSGHRLIVKNQVNGIVIIAPVDSESKLWIELAENLQFSFILKLKNKEFIDFTEIDWKPVDNVIYQFNNKNHSNIEVSDLEITQTKLSDRKLPRGQNIFGIVDIYNRSSISQILHQASEYKINFQAKKQQWHYYLLTDSETNGDEFLIKDKDTSRKTEIKFTRFTSAQAEKTDPIFSLLKQQFPQTQQYLFISDSEIACQEAGIKNIQLLKKKNSESSNSTVWIEHLPNPPNYNGIQVINVLKYL</sequence>